<dbReference type="PANTHER" id="PTHR42736">
    <property type="entry name" value="PROTEIN-GLUTAMINE GAMMA-GLUTAMYLTRANSFERASE"/>
    <property type="match status" value="1"/>
</dbReference>
<dbReference type="SMART" id="SM00460">
    <property type="entry name" value="TGc"/>
    <property type="match status" value="1"/>
</dbReference>
<protein>
    <submittedName>
        <fullName evidence="4">Transglutaminase-like cysteine protease</fullName>
    </submittedName>
</protein>
<dbReference type="GO" id="GO:0006508">
    <property type="term" value="P:proteolysis"/>
    <property type="evidence" value="ECO:0007669"/>
    <property type="project" value="UniProtKB-KW"/>
</dbReference>
<keyword evidence="2" id="KW-0812">Transmembrane</keyword>
<dbReference type="EMBL" id="CP064788">
    <property type="protein sequence ID" value="QSG08365.1"/>
    <property type="molecule type" value="Genomic_DNA"/>
</dbReference>
<feature type="transmembrane region" description="Helical" evidence="2">
    <location>
        <begin position="737"/>
        <end position="757"/>
    </location>
</feature>
<evidence type="ECO:0000313" key="4">
    <source>
        <dbReference type="EMBL" id="QSG08365.1"/>
    </source>
</evidence>
<dbReference type="Gene3D" id="3.10.620.30">
    <property type="match status" value="1"/>
</dbReference>
<dbReference type="AlphaFoldDB" id="A0A897NAI5"/>
<gene>
    <name evidence="4" type="ORF">HSR122_0962</name>
</gene>
<feature type="region of interest" description="Disordered" evidence="1">
    <location>
        <begin position="344"/>
        <end position="454"/>
    </location>
</feature>
<evidence type="ECO:0000256" key="1">
    <source>
        <dbReference type="SAM" id="MobiDB-lite"/>
    </source>
</evidence>
<keyword evidence="4" id="KW-0378">Hydrolase</keyword>
<sequence length="904" mass="94695">MTTDAAPSGREYGRAAFVLGGVLAVVLAGLLLPALVGPLEAAPLESLLSPPQPAGNGAGGQLGALDPGDSTSVGGLEGGGTAALRSQSAETHFVVESTEAAYWRTGAYDTYTGSGWDRSGDTAPYDGSIESGGLVDRTLSYRVELKRAAGALPTVWRPRSVETEAPIEVTDGRAIASSRTVDPGTTYAATSARPPDDSTTLAAAGDDYPDAIEDRYTQLPDSTPDRLGRFTDQVTDGAGSPYETAARIERWLEGNKSYSLNVSDPGGDSVASDFVFDMDEGYCEYFATSMVTMLRTQDIPARYVVGYSTGQPSGENTYTVRGMNAHAWVEVYFPDVGWVQFDPTPGRERMQAEQDALQEQNPDASSYEHTETGSPGERFSPDESGSVAEPTPEDDQDQNGNDGPDTDDGSGNETDPGGNDDGSGDETDDGQDPGRDDSVGSYEVALSDRPVPGTNVTVRVTADGSPAAGVVVLFNGDSIGETDTDGTVIGTVPYERRLNVTVRTVDGRGAPAGDLASDNRLYAGRSVPYSSPRTVRATNRTYEVPTDATLSITGTVVTGRTVTLTATVEGQAIPNATVERDGERVGVTDGDGRLDVALPDRPGSTTLSVRRGAVGGNRTLELHELELTADPRLPVALPWTGVTVTAELGNETVAGLPVSMGGERIGTTGVDGTLSASLPLSDSVSLVTTAYGQRATTTITGLWANLALVFGVLAAVPLGVVVVAYRRGISLGAALDRLVGVVLALPRYLLVALVTAADAAVDVAGRLFRNGRSTLRELWAGNLTRDAIAAAARRRIDAFAGRLRSLRPGADGRSDAGSSTARVSIRAAWAQFLAQVSVTDPETKTPGELAAHAIERDELPADAVETLRDAFRAVEYGARAPEAKLPAVQSAVERLDSTEREDER</sequence>
<proteinExistence type="predicted"/>
<dbReference type="Pfam" id="PF13559">
    <property type="entry name" value="DUF4129"/>
    <property type="match status" value="1"/>
</dbReference>
<keyword evidence="2" id="KW-1133">Transmembrane helix</keyword>
<dbReference type="GeneID" id="68851613"/>
<dbReference type="InterPro" id="IPR038765">
    <property type="entry name" value="Papain-like_cys_pep_sf"/>
</dbReference>
<reference evidence="4 5" key="1">
    <citation type="submission" date="2020-11" db="EMBL/GenBank/DDBJ databases">
        <title>Carbohydrate-dependent, anaerobic sulfur respiration: A novel catabolism in halophilic archaea.</title>
        <authorList>
            <person name="Sorokin D.Y."/>
            <person name="Messina E."/>
            <person name="Smedile F."/>
            <person name="La Cono V."/>
            <person name="Hallsworth J.E."/>
            <person name="Yakimov M.M."/>
        </authorList>
    </citation>
    <scope>NUCLEOTIDE SEQUENCE [LARGE SCALE GENOMIC DNA]</scope>
    <source>
        <strain evidence="4 5">HSR12-2</strain>
    </source>
</reference>
<dbReference type="KEGG" id="hds:HSR122_0962"/>
<dbReference type="SUPFAM" id="SSF54001">
    <property type="entry name" value="Cysteine proteinases"/>
    <property type="match status" value="1"/>
</dbReference>
<organism evidence="4 5">
    <name type="scientific">Halapricum desulfuricans</name>
    <dbReference type="NCBI Taxonomy" id="2841257"/>
    <lineage>
        <taxon>Archaea</taxon>
        <taxon>Methanobacteriati</taxon>
        <taxon>Methanobacteriota</taxon>
        <taxon>Stenosarchaea group</taxon>
        <taxon>Halobacteria</taxon>
        <taxon>Halobacteriales</taxon>
        <taxon>Haloarculaceae</taxon>
        <taxon>Halapricum</taxon>
    </lineage>
</organism>
<dbReference type="InterPro" id="IPR025403">
    <property type="entry name" value="TgpA-like_C"/>
</dbReference>
<name>A0A897NAI5_9EURY</name>
<evidence type="ECO:0000256" key="2">
    <source>
        <dbReference type="SAM" id="Phobius"/>
    </source>
</evidence>
<feature type="transmembrane region" description="Helical" evidence="2">
    <location>
        <begin position="702"/>
        <end position="725"/>
    </location>
</feature>
<evidence type="ECO:0000313" key="5">
    <source>
        <dbReference type="Proteomes" id="UP000662973"/>
    </source>
</evidence>
<evidence type="ECO:0000259" key="3">
    <source>
        <dbReference type="SMART" id="SM00460"/>
    </source>
</evidence>
<dbReference type="InterPro" id="IPR002931">
    <property type="entry name" value="Transglutaminase-like"/>
</dbReference>
<feature type="compositionally biased region" description="Acidic residues" evidence="1">
    <location>
        <begin position="422"/>
        <end position="431"/>
    </location>
</feature>
<dbReference type="Pfam" id="PF01841">
    <property type="entry name" value="Transglut_core"/>
    <property type="match status" value="1"/>
</dbReference>
<keyword evidence="2" id="KW-0472">Membrane</keyword>
<dbReference type="InterPro" id="IPR052901">
    <property type="entry name" value="Bact_TGase-like"/>
</dbReference>
<feature type="region of interest" description="Disordered" evidence="1">
    <location>
        <begin position="219"/>
        <end position="239"/>
    </location>
</feature>
<feature type="domain" description="Transglutaminase-like" evidence="3">
    <location>
        <begin position="275"/>
        <end position="345"/>
    </location>
</feature>
<keyword evidence="5" id="KW-1185">Reference proteome</keyword>
<keyword evidence="4" id="KW-0645">Protease</keyword>
<dbReference type="PANTHER" id="PTHR42736:SF1">
    <property type="entry name" value="PROTEIN-GLUTAMINE GAMMA-GLUTAMYLTRANSFERASE"/>
    <property type="match status" value="1"/>
</dbReference>
<dbReference type="GO" id="GO:0008233">
    <property type="term" value="F:peptidase activity"/>
    <property type="evidence" value="ECO:0007669"/>
    <property type="project" value="UniProtKB-KW"/>
</dbReference>
<dbReference type="Proteomes" id="UP000662973">
    <property type="component" value="Chromosome"/>
</dbReference>
<feature type="region of interest" description="Disordered" evidence="1">
    <location>
        <begin position="50"/>
        <end position="82"/>
    </location>
</feature>
<accession>A0A897NAI5</accession>
<dbReference type="RefSeq" id="WP_229111528.1">
    <property type="nucleotide sequence ID" value="NZ_CP064788.1"/>
</dbReference>